<keyword evidence="7" id="KW-1185">Reference proteome</keyword>
<dbReference type="EMBL" id="FOKJ01000054">
    <property type="protein sequence ID" value="SFB46675.1"/>
    <property type="molecule type" value="Genomic_DNA"/>
</dbReference>
<reference evidence="5 7" key="2">
    <citation type="submission" date="2016-10" db="EMBL/GenBank/DDBJ databases">
        <authorList>
            <person name="Varghese N."/>
            <person name="Submissions S."/>
        </authorList>
    </citation>
    <scope>NUCLEOTIDE SEQUENCE [LARGE SCALE GENOMIC DNA]</scope>
    <source>
        <strain evidence="5 7">DSM 282</strain>
    </source>
</reference>
<dbReference type="Proteomes" id="UP000199579">
    <property type="component" value="Unassembled WGS sequence"/>
</dbReference>
<evidence type="ECO:0000313" key="5">
    <source>
        <dbReference type="EMBL" id="SFB46675.1"/>
    </source>
</evidence>
<evidence type="ECO:0000313" key="2">
    <source>
        <dbReference type="EMBL" id="SEJ08148.1"/>
    </source>
</evidence>
<sequence length="65" mass="7237">MTVNELIACLQALPADVRELPVVTGLTYLETIEEAPVVLYRDRQNNARMPVSLSPNSNLERVLSL</sequence>
<dbReference type="RefSeq" id="WP_090620152.1">
    <property type="nucleotide sequence ID" value="NZ_FNYO01000117.1"/>
</dbReference>
<evidence type="ECO:0000313" key="7">
    <source>
        <dbReference type="Proteomes" id="UP000198861"/>
    </source>
</evidence>
<dbReference type="EMBL" id="FNYQ01000046">
    <property type="protein sequence ID" value="SEJ08148.1"/>
    <property type="molecule type" value="Genomic_DNA"/>
</dbReference>
<organism evidence="1 8">
    <name type="scientific">Azotobacter beijerinckii</name>
    <dbReference type="NCBI Taxonomy" id="170623"/>
    <lineage>
        <taxon>Bacteria</taxon>
        <taxon>Pseudomonadati</taxon>
        <taxon>Pseudomonadota</taxon>
        <taxon>Gammaproteobacteria</taxon>
        <taxon>Pseudomonadales</taxon>
        <taxon>Pseudomonadaceae</taxon>
        <taxon>Azotobacter</taxon>
    </lineage>
</organism>
<dbReference type="EMBL" id="FNYO01000033">
    <property type="protein sequence ID" value="SEJ03285.1"/>
    <property type="molecule type" value="Genomic_DNA"/>
</dbReference>
<accession>A0A1H6VTC9</accession>
<proteinExistence type="predicted"/>
<dbReference type="Proteomes" id="UP000198861">
    <property type="component" value="Unassembled WGS sequence"/>
</dbReference>
<evidence type="ECO:0000313" key="11">
    <source>
        <dbReference type="Proteomes" id="UP000199579"/>
    </source>
</evidence>
<protein>
    <submittedName>
        <fullName evidence="1">Uncharacterized protein</fullName>
    </submittedName>
</protein>
<evidence type="ECO:0000313" key="4">
    <source>
        <dbReference type="EMBL" id="SEQ14739.1"/>
    </source>
</evidence>
<dbReference type="EMBL" id="FNYO01000117">
    <property type="protein sequence ID" value="SEJ46389.1"/>
    <property type="molecule type" value="Genomic_DNA"/>
</dbReference>
<reference evidence="8 9" key="1">
    <citation type="submission" date="2016-10" db="EMBL/GenBank/DDBJ databases">
        <authorList>
            <person name="de Groot N.N."/>
        </authorList>
    </citation>
    <scope>NUCLEOTIDE SEQUENCE [LARGE SCALE GENOMIC DNA]</scope>
    <source>
        <strain evidence="1 8">DSM 1041</strain>
        <strain evidence="2 9">DSM 373</strain>
        <strain evidence="4 10">DSM 378</strain>
        <strain evidence="6 11">DSM 381</strain>
    </source>
</reference>
<dbReference type="AlphaFoldDB" id="A0A1H6VTC9"/>
<dbReference type="Proteomes" id="UP000199005">
    <property type="component" value="Unassembled WGS sequence"/>
</dbReference>
<gene>
    <name evidence="5" type="ORF">SAMN04244571_03013</name>
    <name evidence="2" type="ORF">SAMN04244572_02675</name>
    <name evidence="4" type="ORF">SAMN04244573_01072</name>
    <name evidence="6" type="ORF">SAMN04244574_02792</name>
    <name evidence="1" type="ORF">SAMN04244579_02864</name>
    <name evidence="3" type="ORF">SAMN04244579_04486</name>
</gene>
<dbReference type="EMBL" id="FOSX01000046">
    <property type="protein sequence ID" value="SFL01795.1"/>
    <property type="molecule type" value="Genomic_DNA"/>
</dbReference>
<name>A0A1H6VTC9_9GAMM</name>
<evidence type="ECO:0000313" key="6">
    <source>
        <dbReference type="EMBL" id="SFL01795.1"/>
    </source>
</evidence>
<dbReference type="Proteomes" id="UP000199250">
    <property type="component" value="Unassembled WGS sequence"/>
</dbReference>
<dbReference type="EMBL" id="FOFJ01000007">
    <property type="protein sequence ID" value="SEQ14739.1"/>
    <property type="molecule type" value="Genomic_DNA"/>
</dbReference>
<evidence type="ECO:0000313" key="1">
    <source>
        <dbReference type="EMBL" id="SEJ03285.1"/>
    </source>
</evidence>
<evidence type="ECO:0000313" key="10">
    <source>
        <dbReference type="Proteomes" id="UP000199267"/>
    </source>
</evidence>
<evidence type="ECO:0000313" key="9">
    <source>
        <dbReference type="Proteomes" id="UP000199250"/>
    </source>
</evidence>
<dbReference type="Proteomes" id="UP000199267">
    <property type="component" value="Unassembled WGS sequence"/>
</dbReference>
<evidence type="ECO:0000313" key="8">
    <source>
        <dbReference type="Proteomes" id="UP000199005"/>
    </source>
</evidence>
<evidence type="ECO:0000313" key="3">
    <source>
        <dbReference type="EMBL" id="SEJ46389.1"/>
    </source>
</evidence>